<evidence type="ECO:0000313" key="2">
    <source>
        <dbReference type="EMBL" id="KAK6304121.1"/>
    </source>
</evidence>
<reference evidence="2 3" key="1">
    <citation type="submission" date="2021-04" db="EMBL/GenBank/DDBJ databases">
        <authorList>
            <person name="De Guttry C."/>
            <person name="Zahm M."/>
            <person name="Klopp C."/>
            <person name="Cabau C."/>
            <person name="Louis A."/>
            <person name="Berthelot C."/>
            <person name="Parey E."/>
            <person name="Roest Crollius H."/>
            <person name="Montfort J."/>
            <person name="Robinson-Rechavi M."/>
            <person name="Bucao C."/>
            <person name="Bouchez O."/>
            <person name="Gislard M."/>
            <person name="Lluch J."/>
            <person name="Milhes M."/>
            <person name="Lampietro C."/>
            <person name="Lopez Roques C."/>
            <person name="Donnadieu C."/>
            <person name="Braasch I."/>
            <person name="Desvignes T."/>
            <person name="Postlethwait J."/>
            <person name="Bobe J."/>
            <person name="Wedekind C."/>
            <person name="Guiguen Y."/>
        </authorList>
    </citation>
    <scope>NUCLEOTIDE SEQUENCE [LARGE SCALE GENOMIC DNA]</scope>
    <source>
        <strain evidence="2">Cs_M1</strain>
        <tissue evidence="2">Blood</tissue>
    </source>
</reference>
<feature type="region of interest" description="Disordered" evidence="1">
    <location>
        <begin position="1"/>
        <end position="26"/>
    </location>
</feature>
<organism evidence="2 3">
    <name type="scientific">Coregonus suidteri</name>
    <dbReference type="NCBI Taxonomy" id="861788"/>
    <lineage>
        <taxon>Eukaryota</taxon>
        <taxon>Metazoa</taxon>
        <taxon>Chordata</taxon>
        <taxon>Craniata</taxon>
        <taxon>Vertebrata</taxon>
        <taxon>Euteleostomi</taxon>
        <taxon>Actinopterygii</taxon>
        <taxon>Neopterygii</taxon>
        <taxon>Teleostei</taxon>
        <taxon>Protacanthopterygii</taxon>
        <taxon>Salmoniformes</taxon>
        <taxon>Salmonidae</taxon>
        <taxon>Coregoninae</taxon>
        <taxon>Coregonus</taxon>
    </lineage>
</organism>
<dbReference type="AlphaFoldDB" id="A0AAN8LI62"/>
<accession>A0AAN8LI62</accession>
<dbReference type="Proteomes" id="UP001356427">
    <property type="component" value="Unassembled WGS sequence"/>
</dbReference>
<keyword evidence="3" id="KW-1185">Reference proteome</keyword>
<proteinExistence type="predicted"/>
<gene>
    <name evidence="2" type="ORF">J4Q44_G00247070</name>
</gene>
<evidence type="ECO:0000313" key="3">
    <source>
        <dbReference type="Proteomes" id="UP001356427"/>
    </source>
</evidence>
<protein>
    <submittedName>
        <fullName evidence="2">Uncharacterized protein</fullName>
    </submittedName>
</protein>
<name>A0AAN8LI62_9TELE</name>
<comment type="caution">
    <text evidence="2">The sequence shown here is derived from an EMBL/GenBank/DDBJ whole genome shotgun (WGS) entry which is preliminary data.</text>
</comment>
<sequence length="71" mass="7707">MTSATNGKAHTTVIPGQETKDEKVEEVQDRGASFSICLWLQSGDTPRLHLNSLNSNFLSSSPHPFSFISAS</sequence>
<dbReference type="EMBL" id="JAGTTL010000023">
    <property type="protein sequence ID" value="KAK6304121.1"/>
    <property type="molecule type" value="Genomic_DNA"/>
</dbReference>
<evidence type="ECO:0000256" key="1">
    <source>
        <dbReference type="SAM" id="MobiDB-lite"/>
    </source>
</evidence>